<keyword evidence="2" id="KW-1185">Reference proteome</keyword>
<evidence type="ECO:0000313" key="1">
    <source>
        <dbReference type="EMBL" id="AUR51953.1"/>
    </source>
</evidence>
<dbReference type="OrthoDB" id="7866572at2"/>
<gene>
    <name evidence="1" type="ORF">CUN60_06465</name>
</gene>
<name>A0A2I7N652_9NEIS</name>
<accession>A0A2I7N652</accession>
<dbReference type="EMBL" id="CP024847">
    <property type="protein sequence ID" value="AUR51953.1"/>
    <property type="molecule type" value="Genomic_DNA"/>
</dbReference>
<organism evidence="1 2">
    <name type="scientific">Aquella oligotrophica</name>
    <dbReference type="NCBI Taxonomy" id="2067065"/>
    <lineage>
        <taxon>Bacteria</taxon>
        <taxon>Pseudomonadati</taxon>
        <taxon>Pseudomonadota</taxon>
        <taxon>Betaproteobacteria</taxon>
        <taxon>Neisseriales</taxon>
        <taxon>Neisseriaceae</taxon>
        <taxon>Aquella</taxon>
    </lineage>
</organism>
<dbReference type="KEGG" id="nba:CUN60_06465"/>
<proteinExistence type="predicted"/>
<dbReference type="Proteomes" id="UP000236655">
    <property type="component" value="Chromosome"/>
</dbReference>
<reference evidence="2" key="1">
    <citation type="submission" date="2017-11" db="EMBL/GenBank/DDBJ databases">
        <authorList>
            <person name="Chan K.G."/>
            <person name="Lee L.S."/>
        </authorList>
    </citation>
    <scope>NUCLEOTIDE SEQUENCE [LARGE SCALE GENOMIC DNA]</scope>
    <source>
        <strain evidence="2">DSM 100970</strain>
    </source>
</reference>
<protein>
    <submittedName>
        <fullName evidence="1">Uncharacterized protein</fullName>
    </submittedName>
</protein>
<dbReference type="RefSeq" id="WP_102951249.1">
    <property type="nucleotide sequence ID" value="NZ_CP024847.1"/>
</dbReference>
<dbReference type="AlphaFoldDB" id="A0A2I7N652"/>
<sequence length="265" mass="29056">MKKIIGVALVAAILAGAWLYLRNHNQDISAVEYSQVVNHSESQLLAASAGTIEKLSLTTMLEAGIKTTAGVIKSTRLEEVKGVGQYSLMLDDKPTGLTTVSQIELIKGFSIDNKQVMLLGFDQGGNQCSRQYVMLTISNKLDISKPFGSCLPLTAIIQENNSVIMVMPQNNPYLGDDFTVSYRYENGVISQLTKVKTTDAKQKFGKMSATDILNVATKDGCYQDGVMLDDNSCGNGRKYCAMFKSIVKEPKNQDYKFLKDFCTGL</sequence>
<evidence type="ECO:0000313" key="2">
    <source>
        <dbReference type="Proteomes" id="UP000236655"/>
    </source>
</evidence>